<organism evidence="2 3">
    <name type="scientific">Actinomadura miaoliensis</name>
    <dbReference type="NCBI Taxonomy" id="430685"/>
    <lineage>
        <taxon>Bacteria</taxon>
        <taxon>Bacillati</taxon>
        <taxon>Actinomycetota</taxon>
        <taxon>Actinomycetes</taxon>
        <taxon>Streptosporangiales</taxon>
        <taxon>Thermomonosporaceae</taxon>
        <taxon>Actinomadura</taxon>
    </lineage>
</organism>
<evidence type="ECO:0000313" key="2">
    <source>
        <dbReference type="EMBL" id="GAA4078898.1"/>
    </source>
</evidence>
<keyword evidence="1" id="KW-0175">Coiled coil</keyword>
<feature type="coiled-coil region" evidence="1">
    <location>
        <begin position="3"/>
        <end position="58"/>
    </location>
</feature>
<keyword evidence="3" id="KW-1185">Reference proteome</keyword>
<name>A0ABP7W184_9ACTN</name>
<evidence type="ECO:0000313" key="3">
    <source>
        <dbReference type="Proteomes" id="UP001500683"/>
    </source>
</evidence>
<accession>A0ABP7W184</accession>
<sequence>MNARNLQEMADEFADKARELTQRAEELSEEAAAYRKSADDLTERARGLRELARRLQAEETLNAQLVYVPHAGMAYHDADDPCGPGRVPGRLMTRGEARKLKRHPCGNCRRHE</sequence>
<gene>
    <name evidence="2" type="ORF">GCM10022214_41480</name>
</gene>
<comment type="caution">
    <text evidence="2">The sequence shown here is derived from an EMBL/GenBank/DDBJ whole genome shotgun (WGS) entry which is preliminary data.</text>
</comment>
<evidence type="ECO:0000256" key="1">
    <source>
        <dbReference type="SAM" id="Coils"/>
    </source>
</evidence>
<reference evidence="3" key="1">
    <citation type="journal article" date="2019" name="Int. J. Syst. Evol. Microbiol.">
        <title>The Global Catalogue of Microorganisms (GCM) 10K type strain sequencing project: providing services to taxonomists for standard genome sequencing and annotation.</title>
        <authorList>
            <consortium name="The Broad Institute Genomics Platform"/>
            <consortium name="The Broad Institute Genome Sequencing Center for Infectious Disease"/>
            <person name="Wu L."/>
            <person name="Ma J."/>
        </authorList>
    </citation>
    <scope>NUCLEOTIDE SEQUENCE [LARGE SCALE GENOMIC DNA]</scope>
    <source>
        <strain evidence="3">JCM 16702</strain>
    </source>
</reference>
<dbReference type="EMBL" id="BAAAZG010000025">
    <property type="protein sequence ID" value="GAA4078898.1"/>
    <property type="molecule type" value="Genomic_DNA"/>
</dbReference>
<dbReference type="Proteomes" id="UP001500683">
    <property type="component" value="Unassembled WGS sequence"/>
</dbReference>
<protein>
    <submittedName>
        <fullName evidence="2">Uncharacterized protein</fullName>
    </submittedName>
</protein>
<proteinExistence type="predicted"/>